<name>A0A8C5RS21_LATLA</name>
<keyword evidence="4" id="KW-1015">Disulfide bond</keyword>
<dbReference type="GO" id="GO:0004540">
    <property type="term" value="F:RNA nuclease activity"/>
    <property type="evidence" value="ECO:0007669"/>
    <property type="project" value="TreeGrafter"/>
</dbReference>
<dbReference type="GO" id="GO:0005576">
    <property type="term" value="C:extracellular region"/>
    <property type="evidence" value="ECO:0007669"/>
    <property type="project" value="UniProtKB-SubCell"/>
</dbReference>
<keyword evidence="3" id="KW-0964">Secreted</keyword>
<evidence type="ECO:0000259" key="5">
    <source>
        <dbReference type="SMART" id="SM00092"/>
    </source>
</evidence>
<accession>A0A8C5RS21</accession>
<keyword evidence="7" id="KW-1185">Reference proteome</keyword>
<dbReference type="PANTHER" id="PTHR11437">
    <property type="entry name" value="RIBONUCLEASE"/>
    <property type="match status" value="1"/>
</dbReference>
<evidence type="ECO:0000256" key="4">
    <source>
        <dbReference type="ARBA" id="ARBA00023157"/>
    </source>
</evidence>
<dbReference type="Pfam" id="PF00074">
    <property type="entry name" value="RnaseA"/>
    <property type="match status" value="1"/>
</dbReference>
<dbReference type="Proteomes" id="UP000694406">
    <property type="component" value="Unplaced"/>
</dbReference>
<dbReference type="InterPro" id="IPR036816">
    <property type="entry name" value="RNaseA-like_dom_sf"/>
</dbReference>
<evidence type="ECO:0000256" key="3">
    <source>
        <dbReference type="ARBA" id="ARBA00022525"/>
    </source>
</evidence>
<dbReference type="InterPro" id="IPR023412">
    <property type="entry name" value="RNaseA_domain"/>
</dbReference>
<dbReference type="GO" id="GO:0050830">
    <property type="term" value="P:defense response to Gram-positive bacterium"/>
    <property type="evidence" value="ECO:0007669"/>
    <property type="project" value="TreeGrafter"/>
</dbReference>
<comment type="subcellular location">
    <subcellularLocation>
        <location evidence="1">Secreted</location>
    </subcellularLocation>
</comment>
<evidence type="ECO:0000256" key="2">
    <source>
        <dbReference type="ARBA" id="ARBA00005600"/>
    </source>
</evidence>
<comment type="similarity">
    <text evidence="2">Belongs to the pancreatic ribonuclease family.</text>
</comment>
<sequence>MYKKAQKAAENVGIIWLDSQLCEFFGVSGHLKSAMLLVLKKWGSLMFFLLMASCMIVSETSENPRHKKFLREHQDFPKTKVVGQDYCMVMMLQRGMTRPCKTTNSFVHAPHNQLKDVCSWAGTHYRRALRLSKAAFSATTCNLQGISQGQCRYSSQTGQRQILINCDSSGWPVHFEESNFM</sequence>
<dbReference type="GO" id="GO:0003676">
    <property type="term" value="F:nucleic acid binding"/>
    <property type="evidence" value="ECO:0007669"/>
    <property type="project" value="InterPro"/>
</dbReference>
<evidence type="ECO:0000313" key="6">
    <source>
        <dbReference type="Ensembl" id="ENSLLTP00000005449.1"/>
    </source>
</evidence>
<dbReference type="GeneTree" id="ENSGT00940000157645"/>
<evidence type="ECO:0000313" key="7">
    <source>
        <dbReference type="Proteomes" id="UP000694406"/>
    </source>
</evidence>
<dbReference type="InterPro" id="IPR001427">
    <property type="entry name" value="RNaseA"/>
</dbReference>
<evidence type="ECO:0000256" key="1">
    <source>
        <dbReference type="ARBA" id="ARBA00004613"/>
    </source>
</evidence>
<reference evidence="6" key="1">
    <citation type="submission" date="2025-08" db="UniProtKB">
        <authorList>
            <consortium name="Ensembl"/>
        </authorList>
    </citation>
    <scope>IDENTIFICATION</scope>
</reference>
<protein>
    <recommendedName>
        <fullName evidence="5">Ribonuclease A-domain domain-containing protein</fullName>
    </recommendedName>
</protein>
<dbReference type="PANTHER" id="PTHR11437:SF10">
    <property type="entry name" value="ANGIOGENIN-RELATED"/>
    <property type="match status" value="1"/>
</dbReference>
<feature type="domain" description="Ribonuclease A-domain" evidence="5">
    <location>
        <begin position="62"/>
        <end position="179"/>
    </location>
</feature>
<dbReference type="AlphaFoldDB" id="A0A8C5RS21"/>
<dbReference type="SUPFAM" id="SSF54076">
    <property type="entry name" value="RNase A-like"/>
    <property type="match status" value="1"/>
</dbReference>
<reference evidence="6" key="2">
    <citation type="submission" date="2025-09" db="UniProtKB">
        <authorList>
            <consortium name="Ensembl"/>
        </authorList>
    </citation>
    <scope>IDENTIFICATION</scope>
</reference>
<proteinExistence type="inferred from homology"/>
<dbReference type="SMART" id="SM00092">
    <property type="entry name" value="RNAse_Pc"/>
    <property type="match status" value="1"/>
</dbReference>
<dbReference type="Ensembl" id="ENSLLTT00000005667.1">
    <property type="protein sequence ID" value="ENSLLTP00000005449.1"/>
    <property type="gene ID" value="ENSLLTG00000004172.1"/>
</dbReference>
<dbReference type="Gene3D" id="3.10.130.10">
    <property type="entry name" value="Ribonuclease A-like domain"/>
    <property type="match status" value="1"/>
</dbReference>
<organism evidence="6 7">
    <name type="scientific">Laticauda laticaudata</name>
    <name type="common">Blue-ringed sea krait</name>
    <name type="synonym">Blue-lipped sea krait</name>
    <dbReference type="NCBI Taxonomy" id="8630"/>
    <lineage>
        <taxon>Eukaryota</taxon>
        <taxon>Metazoa</taxon>
        <taxon>Chordata</taxon>
        <taxon>Craniata</taxon>
        <taxon>Vertebrata</taxon>
        <taxon>Euteleostomi</taxon>
        <taxon>Lepidosauria</taxon>
        <taxon>Squamata</taxon>
        <taxon>Bifurcata</taxon>
        <taxon>Unidentata</taxon>
        <taxon>Episquamata</taxon>
        <taxon>Toxicofera</taxon>
        <taxon>Serpentes</taxon>
        <taxon>Colubroidea</taxon>
        <taxon>Elapidae</taxon>
        <taxon>Laticaudinae</taxon>
        <taxon>Laticauda</taxon>
    </lineage>
</organism>